<keyword evidence="2" id="KW-1185">Reference proteome</keyword>
<organism evidence="1 2">
    <name type="scientific">Phakopsora pachyrhizi</name>
    <name type="common">Asian soybean rust disease fungus</name>
    <dbReference type="NCBI Taxonomy" id="170000"/>
    <lineage>
        <taxon>Eukaryota</taxon>
        <taxon>Fungi</taxon>
        <taxon>Dikarya</taxon>
        <taxon>Basidiomycota</taxon>
        <taxon>Pucciniomycotina</taxon>
        <taxon>Pucciniomycetes</taxon>
        <taxon>Pucciniales</taxon>
        <taxon>Phakopsoraceae</taxon>
        <taxon>Phakopsora</taxon>
    </lineage>
</organism>
<dbReference type="Proteomes" id="UP001153365">
    <property type="component" value="Unassembled WGS sequence"/>
</dbReference>
<accession>A0AAV0B820</accession>
<dbReference type="PANTHER" id="PTHR21704">
    <property type="entry name" value="NIPPED-B-LIKE PROTEIN DELANGIN SCC2-RELATED"/>
    <property type="match status" value="1"/>
</dbReference>
<dbReference type="GO" id="GO:0071169">
    <property type="term" value="P:establishment of protein localization to chromatin"/>
    <property type="evidence" value="ECO:0007669"/>
    <property type="project" value="TreeGrafter"/>
</dbReference>
<dbReference type="GO" id="GO:0010468">
    <property type="term" value="P:regulation of gene expression"/>
    <property type="evidence" value="ECO:0007669"/>
    <property type="project" value="InterPro"/>
</dbReference>
<protein>
    <submittedName>
        <fullName evidence="1">Expressed protein</fullName>
    </submittedName>
</protein>
<dbReference type="PANTHER" id="PTHR21704:SF18">
    <property type="entry name" value="NIPPED-B-LIKE PROTEIN"/>
    <property type="match status" value="1"/>
</dbReference>
<name>A0AAV0B820_PHAPC</name>
<reference evidence="1" key="1">
    <citation type="submission" date="2022-06" db="EMBL/GenBank/DDBJ databases">
        <authorList>
            <consortium name="SYNGENTA / RWTH Aachen University"/>
        </authorList>
    </citation>
    <scope>NUCLEOTIDE SEQUENCE</scope>
</reference>
<evidence type="ECO:0000313" key="1">
    <source>
        <dbReference type="EMBL" id="CAH7682579.1"/>
    </source>
</evidence>
<dbReference type="GO" id="GO:0140588">
    <property type="term" value="P:chromatin looping"/>
    <property type="evidence" value="ECO:0007669"/>
    <property type="project" value="InterPro"/>
</dbReference>
<comment type="caution">
    <text evidence="1">The sequence shown here is derived from an EMBL/GenBank/DDBJ whole genome shotgun (WGS) entry which is preliminary data.</text>
</comment>
<dbReference type="InterPro" id="IPR033031">
    <property type="entry name" value="Scc2/Nipped-B"/>
</dbReference>
<dbReference type="AlphaFoldDB" id="A0AAV0B820"/>
<sequence>MKNMRLGCLKLLKTLSSKYPDHRNWMVDEILSLAVNFSEQSVRSNMTVYHLSNGKSIQTVSALLLHIVQSCLTGCKARVAAVINSGKEAVLDEDTSNKTPGISSESNKS</sequence>
<dbReference type="EMBL" id="CALTRL010004156">
    <property type="protein sequence ID" value="CAH7682579.1"/>
    <property type="molecule type" value="Genomic_DNA"/>
</dbReference>
<dbReference type="GO" id="GO:0003682">
    <property type="term" value="F:chromatin binding"/>
    <property type="evidence" value="ECO:0007669"/>
    <property type="project" value="TreeGrafter"/>
</dbReference>
<dbReference type="GO" id="GO:0061775">
    <property type="term" value="F:cohesin loader activity"/>
    <property type="evidence" value="ECO:0007669"/>
    <property type="project" value="InterPro"/>
</dbReference>
<dbReference type="GO" id="GO:0034087">
    <property type="term" value="P:establishment of mitotic sister chromatid cohesion"/>
    <property type="evidence" value="ECO:0007669"/>
    <property type="project" value="TreeGrafter"/>
</dbReference>
<gene>
    <name evidence="1" type="ORF">PPACK8108_LOCUS15553</name>
</gene>
<evidence type="ECO:0000313" key="2">
    <source>
        <dbReference type="Proteomes" id="UP001153365"/>
    </source>
</evidence>
<dbReference type="GO" id="GO:0090694">
    <property type="term" value="C:Scc2-Scc4 cohesin loading complex"/>
    <property type="evidence" value="ECO:0007669"/>
    <property type="project" value="TreeGrafter"/>
</dbReference>
<dbReference type="GO" id="GO:1990414">
    <property type="term" value="P:replication-born double-strand break repair via sister chromatid exchange"/>
    <property type="evidence" value="ECO:0007669"/>
    <property type="project" value="TreeGrafter"/>
</dbReference>
<proteinExistence type="predicted"/>